<dbReference type="RefSeq" id="WP_209969204.1">
    <property type="nucleotide sequence ID" value="NZ_JAGGLB010000001.1"/>
</dbReference>
<evidence type="ECO:0000256" key="3">
    <source>
        <dbReference type="ARBA" id="ARBA00023136"/>
    </source>
</evidence>
<protein>
    <submittedName>
        <fullName evidence="7">Aldouronate transport system substrate-binding protein</fullName>
    </submittedName>
</protein>
<evidence type="ECO:0000256" key="6">
    <source>
        <dbReference type="SAM" id="SignalP"/>
    </source>
</evidence>
<sequence length="534" mass="60372">MKSQKRKVLQSLSTVLLVAAIAGCSSNPSSSPNVSTTPTAAATKAPEKQMMMQFYSVTPEKVVTDGYAGKLIREHFNIDFEVQPRKGETYVQNTQLSIASGEVPDTFEGLDVINFDKLVDQDVLAEIPPELLEKHAPKYMEWLKKALGDDPLRYSMRNGKNYAMPILWTIGSKRMVFGMREDWLNKVGITKVPETLDELEAAMIKFRNEDPDNNGKKDTYGLTGGADSVEGFFSPVFGAFGLYPGLFTEKAGKVVLGEVQPGAKDALEVLHKWYKQDLIDPEFIINKGTNITDKVVSEKIGVAWNSWWAFIPAEAFSGGDFYDKLLEKNPNAKWAITSGPVGPNGEFGINQTNPVVGSGRQYAKKLEQDPDKMIKYIEIIEATNFADLELYEKLRYGEENKTYKKVNGDIEWIPPYDKEEERIKFGLSFFSVPGGFNDYDLLAPYMTKNKYMTTRKDIEAKVKGKYDLLSPIQRPVFAEYKDRLDQFTKKNLVDFVTGKRPVGEFDKYVEEWKQMGGDKVMAEAQQKYDELFKK</sequence>
<accession>A0ABS4IMJ0</accession>
<keyword evidence="2 6" id="KW-0732">Signal</keyword>
<dbReference type="PANTHER" id="PTHR43649">
    <property type="entry name" value="ARABINOSE-BINDING PROTEIN-RELATED"/>
    <property type="match status" value="1"/>
</dbReference>
<keyword evidence="1" id="KW-1003">Cell membrane</keyword>
<keyword evidence="3" id="KW-0472">Membrane</keyword>
<organism evidence="7 8">
    <name type="scientific">Paenibacillus eucommiae</name>
    <dbReference type="NCBI Taxonomy" id="1355755"/>
    <lineage>
        <taxon>Bacteria</taxon>
        <taxon>Bacillati</taxon>
        <taxon>Bacillota</taxon>
        <taxon>Bacilli</taxon>
        <taxon>Bacillales</taxon>
        <taxon>Paenibacillaceae</taxon>
        <taxon>Paenibacillus</taxon>
    </lineage>
</organism>
<evidence type="ECO:0000256" key="1">
    <source>
        <dbReference type="ARBA" id="ARBA00022475"/>
    </source>
</evidence>
<evidence type="ECO:0000313" key="7">
    <source>
        <dbReference type="EMBL" id="MBP1988792.1"/>
    </source>
</evidence>
<dbReference type="Pfam" id="PF13416">
    <property type="entry name" value="SBP_bac_8"/>
    <property type="match status" value="1"/>
</dbReference>
<dbReference type="PANTHER" id="PTHR43649:SF33">
    <property type="entry name" value="POLYGALACTURONAN_RHAMNOGALACTURONAN-BINDING PROTEIN YTCQ"/>
    <property type="match status" value="1"/>
</dbReference>
<dbReference type="InterPro" id="IPR006059">
    <property type="entry name" value="SBP"/>
</dbReference>
<evidence type="ECO:0000256" key="4">
    <source>
        <dbReference type="ARBA" id="ARBA00023139"/>
    </source>
</evidence>
<dbReference type="EMBL" id="JAGGLB010000001">
    <property type="protein sequence ID" value="MBP1988792.1"/>
    <property type="molecule type" value="Genomic_DNA"/>
</dbReference>
<dbReference type="PROSITE" id="PS51257">
    <property type="entry name" value="PROKAR_LIPOPROTEIN"/>
    <property type="match status" value="1"/>
</dbReference>
<feature type="chain" id="PRO_5046267554" evidence="6">
    <location>
        <begin position="32"/>
        <end position="534"/>
    </location>
</feature>
<keyword evidence="5" id="KW-0449">Lipoprotein</keyword>
<keyword evidence="4" id="KW-0564">Palmitate</keyword>
<comment type="caution">
    <text evidence="7">The sequence shown here is derived from an EMBL/GenBank/DDBJ whole genome shotgun (WGS) entry which is preliminary data.</text>
</comment>
<evidence type="ECO:0000256" key="5">
    <source>
        <dbReference type="ARBA" id="ARBA00023288"/>
    </source>
</evidence>
<reference evidence="7 8" key="1">
    <citation type="submission" date="2021-03" db="EMBL/GenBank/DDBJ databases">
        <title>Genomic Encyclopedia of Type Strains, Phase IV (KMG-IV): sequencing the most valuable type-strain genomes for metagenomic binning, comparative biology and taxonomic classification.</title>
        <authorList>
            <person name="Goeker M."/>
        </authorList>
    </citation>
    <scope>NUCLEOTIDE SEQUENCE [LARGE SCALE GENOMIC DNA]</scope>
    <source>
        <strain evidence="7 8">DSM 26048</strain>
    </source>
</reference>
<dbReference type="Proteomes" id="UP001519287">
    <property type="component" value="Unassembled WGS sequence"/>
</dbReference>
<dbReference type="SUPFAM" id="SSF53850">
    <property type="entry name" value="Periplasmic binding protein-like II"/>
    <property type="match status" value="1"/>
</dbReference>
<feature type="signal peptide" evidence="6">
    <location>
        <begin position="1"/>
        <end position="31"/>
    </location>
</feature>
<dbReference type="Gene3D" id="3.40.190.10">
    <property type="entry name" value="Periplasmic binding protein-like II"/>
    <property type="match status" value="2"/>
</dbReference>
<gene>
    <name evidence="7" type="ORF">J2Z66_000387</name>
</gene>
<evidence type="ECO:0000313" key="8">
    <source>
        <dbReference type="Proteomes" id="UP001519287"/>
    </source>
</evidence>
<proteinExistence type="predicted"/>
<evidence type="ECO:0000256" key="2">
    <source>
        <dbReference type="ARBA" id="ARBA00022729"/>
    </source>
</evidence>
<dbReference type="InterPro" id="IPR050490">
    <property type="entry name" value="Bact_solute-bd_prot1"/>
</dbReference>
<name>A0ABS4IMJ0_9BACL</name>
<keyword evidence="8" id="KW-1185">Reference proteome</keyword>